<dbReference type="Gene3D" id="2.60.120.260">
    <property type="entry name" value="Galactose-binding domain-like"/>
    <property type="match status" value="1"/>
</dbReference>
<feature type="non-terminal residue" evidence="1">
    <location>
        <position position="1"/>
    </location>
</feature>
<dbReference type="InterPro" id="IPR008979">
    <property type="entry name" value="Galactose-bd-like_sf"/>
</dbReference>
<sequence length="2026" mass="220315">YLSRTLEYGSCNENAVGCLPYVTEKAVGTDEWVGTKDIQVQNKLAGAQQSMYFNDRISAGNGCPDTEDGCSSFIGAQRNSTTGAYITDATKAYIQDFNRVRNLKKAPNYLGCYDTDFTPTSPEVNYPATPLDLPKLTSDFRCDAYASVCLPEEVGCEAYTPVGGGETIPGVVGGNFCPDACVGYSTFRQEETKFEAGEYPLYFIPTNGTECSAQHAGCDEFTNISDASKGGEKLEYYTYIKQCEEPTGNNSSVYYSWEGSESAGFVLRVHTLAKVGERAQFIPASFQADFVTSSPAYADDSLANLTENDGLCNETLYNNVINKTPDVPRADDDCRALYDTNGTVYYRLLAETVTVSSACHPIRKTESRLVAADQTISTQNTCLQKNGYWDGTSCQLCYGGGSWVPDAVETTKGSCVYYAIDAPGESTSCPAVANECRAYTGNAGNNIKPVFESITDTFDPIGDTADSLIQAKASWTPSSSVNIVAESLQVSFNSLRVDGGVSGDKIYRALPAASIEAGTSYELTFWARGTAQTLSIYLEQGGNQWSLTTDPLTNANLPISISQTWRSYTVGPVTFPGDASSSLRLVFDRTGSPQRGVYFIDNVSLTRTTSNVYLLRDSWKTREGYDAPVACFSSQQNPNGPFPGAALGCAAYTTSLGQKVNATSFERLCREKAVGCAPLWDTFNSNAAYAEVYNATCFNGQVDASGGILTTPVDAVSECAVKVDNNTYTCSIQKGKSDCTILGPIQIPSNAFIYETAGIQTVLLKETAEASIPLGQEGMYAMIDASSVYIPADTALDSPLYLTDTKQSRCDKEYLGCQIVGLEEQHTPDSGTASSYVYKKQTIFNLPSTYVGEQGTLCTQEQVACSAFTTSDGSTNYFKDPGVNANKLCVYQEPQQNDPNAPQGWFLKSVGQCSQNDKILCDSDATCGEGNTCDNIGESKPCYPNYQEDRDSYGLWSNGSDQYGGYVGECPATQNLCTELVDSYDIDTSGKNPNGKPYYVIYDERVTAPADECKDGASLREGCVLFDKTDVPTKSFDTNATYDASEARAKKGNINASVIPVSTSQNDANVLLKVGRNRECSEWLACKSFEPIQTADGKQTFACESFAPCTELSASGSCATWTADNEMRDPSDSYLNMKKFISRNTSWNGSEYTGYSLFDTFNLGDLQSINISINDVGITSSTVDTANAYIAYVIPNSYFDDNSTAVRCNSNGQGTGEMCGVDGEGRCIGKKCVIPADGSFDSKDIDLPKIAIALGEVECKVPPEVDSPFSFDIVSTEKRDAHSFAKDVVPVEPSEQTQLTRFTFSKRTSEANVCQGEDCTCNYVKISYGSSLVKDYWGVDTYHQNKSKLDVWGVCTGASETEGDYCDQDSDCVQGMCQKIDRIEAFVGSTGHCLEYDKSRPIFDTNGQKNYACLTWYPSDKSFGNIDTGNLYPEAGYYPSIDAKTGDKGIAGLVYCTDSFGRSGGAYEGSLTISPRYGGTSVGHGSIIDVSTVVLANLYNDIAPSSNYVRGGDPSHLETDGLPPYNQYELDDTTCTLPITEGNMFVENADVNNEIQLGFKTLYGRHYMQTYPVSCNFSGLDTQDFVGFGPADLDLNPYLWYVCGTKFANQDLSGETSSCSGDSVTSYTIGDALTSLYSFVSLFAWDHIDHNAVVLRVEGDSTSRLYNSEHLFGSVPIGTDTYMMSALLPYPYTIGHDSRTLVHPPRFENNGGQLTFKVEQENMTLDTRCHAAGGCPQEEETLEIRSSESEKYLNLAALESVYFLPLRTPGGTLMSTPAIVSRDLVINFGEELYTKTGIVAPESSGGYAEFSDKIRINNDVSVTSYKLQKDENSILPCNGLISFCDYSPNNYVFSSHFDASQSITFLGNSLSAALLPRNQIATRYVMTHYASSGHVPDFVNNSPDKKFVGATSLDTDPFTSDCGHNRGNFLAIGMDFNSDGEFLGYISRNCNGENEERAFGVQMAVVATMKEQCSEFISVYHDALLSDSTNKAWTNRVWKDSRFSLAVQAQTSQQFLRNTPRSPFGS</sequence>
<evidence type="ECO:0008006" key="3">
    <source>
        <dbReference type="Google" id="ProtNLM"/>
    </source>
</evidence>
<accession>A0A2M7V4Z8</accession>
<name>A0A2M7V4Z8_9BACT</name>
<dbReference type="EMBL" id="PFPJ01000041">
    <property type="protein sequence ID" value="PIZ93655.1"/>
    <property type="molecule type" value="Genomic_DNA"/>
</dbReference>
<dbReference type="SUPFAM" id="SSF49785">
    <property type="entry name" value="Galactose-binding domain-like"/>
    <property type="match status" value="1"/>
</dbReference>
<feature type="non-terminal residue" evidence="1">
    <location>
        <position position="2026"/>
    </location>
</feature>
<comment type="caution">
    <text evidence="1">The sequence shown here is derived from an EMBL/GenBank/DDBJ whole genome shotgun (WGS) entry which is preliminary data.</text>
</comment>
<gene>
    <name evidence="1" type="ORF">COX82_02270</name>
</gene>
<proteinExistence type="predicted"/>
<protein>
    <recommendedName>
        <fullName evidence="3">CBM-cenC domain-containing protein</fullName>
    </recommendedName>
</protein>
<evidence type="ECO:0000313" key="2">
    <source>
        <dbReference type="Proteomes" id="UP000228750"/>
    </source>
</evidence>
<evidence type="ECO:0000313" key="1">
    <source>
        <dbReference type="EMBL" id="PIZ93655.1"/>
    </source>
</evidence>
<reference evidence="2" key="1">
    <citation type="submission" date="2017-09" db="EMBL/GenBank/DDBJ databases">
        <title>Depth-based differentiation of microbial function through sediment-hosted aquifers and enrichment of novel symbionts in the deep terrestrial subsurface.</title>
        <authorList>
            <person name="Probst A.J."/>
            <person name="Ladd B."/>
            <person name="Jarett J.K."/>
            <person name="Geller-Mcgrath D.E."/>
            <person name="Sieber C.M.K."/>
            <person name="Emerson J.B."/>
            <person name="Anantharaman K."/>
            <person name="Thomas B.C."/>
            <person name="Malmstrom R."/>
            <person name="Stieglmeier M."/>
            <person name="Klingl A."/>
            <person name="Woyke T."/>
            <person name="Ryan C.M."/>
            <person name="Banfield J.F."/>
        </authorList>
    </citation>
    <scope>NUCLEOTIDE SEQUENCE [LARGE SCALE GENOMIC DNA]</scope>
</reference>
<organism evidence="1 2">
    <name type="scientific">Candidatus Magasanikbacteria bacterium CG_4_10_14_0_2_um_filter_41_10</name>
    <dbReference type="NCBI Taxonomy" id="1974638"/>
    <lineage>
        <taxon>Bacteria</taxon>
        <taxon>Candidatus Magasanikiibacteriota</taxon>
    </lineage>
</organism>
<dbReference type="Proteomes" id="UP000228750">
    <property type="component" value="Unassembled WGS sequence"/>
</dbReference>